<dbReference type="RefSeq" id="WP_377609984.1">
    <property type="nucleotide sequence ID" value="NZ_JBHUPA010000003.1"/>
</dbReference>
<protein>
    <recommendedName>
        <fullName evidence="3">PKD-like family protein</fullName>
    </recommendedName>
</protein>
<evidence type="ECO:0000313" key="2">
    <source>
        <dbReference type="Proteomes" id="UP001597560"/>
    </source>
</evidence>
<dbReference type="EMBL" id="JBHUPA010000003">
    <property type="protein sequence ID" value="MFD2961722.1"/>
    <property type="molecule type" value="Genomic_DNA"/>
</dbReference>
<organism evidence="1 2">
    <name type="scientific">Olivibacter jilunii</name>
    <dbReference type="NCBI Taxonomy" id="985016"/>
    <lineage>
        <taxon>Bacteria</taxon>
        <taxon>Pseudomonadati</taxon>
        <taxon>Bacteroidota</taxon>
        <taxon>Sphingobacteriia</taxon>
        <taxon>Sphingobacteriales</taxon>
        <taxon>Sphingobacteriaceae</taxon>
        <taxon>Olivibacter</taxon>
    </lineage>
</organism>
<gene>
    <name evidence="1" type="ORF">ACFS6J_08000</name>
</gene>
<sequence>MIRLNTIFFKIFFLLVALSFMISCNKDNIKTADQEEDLIVVSSPEKVGQYSIIDQGSAVLQPTKVGRQSLLDWEHIKYMPTSVGKGPILAPWFSLSQDYDSNYMLDFKKRDGWELLYNTFSTEYENPLDFFILYNKYRGIIRMYKYIDNTDISQIKDLNVLYNTIKMHSGRGHTLIFSDQLIVDLNKQSNSVSIIEPKEVKNNSWYISEFEVAYDPNVSDSQMLNFVMGFGKTMQSTIGRHDFSGSLPLRFNIQNQSFPYVGGAGELYQINLRSAKELQDAKNIIPEFSIDSNILDTNDSKEIDLFNAVIADKKMSQMIKVATTASVNNLVNNALITTPVVGCPGFDWSNGVGEFPIFNEPLGVFYLNKMPEVFFTKTSGELAYKYQLNEGSLEYLFNPFVSKYATIENIEQEMLAVEDGVENALISSKVYKGRQLSSNKALDVVGVRVSFDLVPSNGSSKVHIIKTFKANIVDK</sequence>
<evidence type="ECO:0008006" key="3">
    <source>
        <dbReference type="Google" id="ProtNLM"/>
    </source>
</evidence>
<keyword evidence="2" id="KW-1185">Reference proteome</keyword>
<accession>A0ABW6AWV9</accession>
<comment type="caution">
    <text evidence="1">The sequence shown here is derived from an EMBL/GenBank/DDBJ whole genome shotgun (WGS) entry which is preliminary data.</text>
</comment>
<dbReference type="Proteomes" id="UP001597560">
    <property type="component" value="Unassembled WGS sequence"/>
</dbReference>
<evidence type="ECO:0000313" key="1">
    <source>
        <dbReference type="EMBL" id="MFD2961722.1"/>
    </source>
</evidence>
<reference evidence="2" key="1">
    <citation type="journal article" date="2019" name="Int. J. Syst. Evol. Microbiol.">
        <title>The Global Catalogue of Microorganisms (GCM) 10K type strain sequencing project: providing services to taxonomists for standard genome sequencing and annotation.</title>
        <authorList>
            <consortium name="The Broad Institute Genomics Platform"/>
            <consortium name="The Broad Institute Genome Sequencing Center for Infectious Disease"/>
            <person name="Wu L."/>
            <person name="Ma J."/>
        </authorList>
    </citation>
    <scope>NUCLEOTIDE SEQUENCE [LARGE SCALE GENOMIC DNA]</scope>
    <source>
        <strain evidence="2">KCTC 23098</strain>
    </source>
</reference>
<name>A0ABW6AWV9_9SPHI</name>
<proteinExistence type="predicted"/>
<dbReference type="PROSITE" id="PS51257">
    <property type="entry name" value="PROKAR_LIPOPROTEIN"/>
    <property type="match status" value="1"/>
</dbReference>